<organism evidence="3 4">
    <name type="scientific">Homarus americanus</name>
    <name type="common">American lobster</name>
    <dbReference type="NCBI Taxonomy" id="6706"/>
    <lineage>
        <taxon>Eukaryota</taxon>
        <taxon>Metazoa</taxon>
        <taxon>Ecdysozoa</taxon>
        <taxon>Arthropoda</taxon>
        <taxon>Crustacea</taxon>
        <taxon>Multicrustacea</taxon>
        <taxon>Malacostraca</taxon>
        <taxon>Eumalacostraca</taxon>
        <taxon>Eucarida</taxon>
        <taxon>Decapoda</taxon>
        <taxon>Pleocyemata</taxon>
        <taxon>Astacidea</taxon>
        <taxon>Nephropoidea</taxon>
        <taxon>Nephropidae</taxon>
        <taxon>Homarus</taxon>
    </lineage>
</organism>
<feature type="compositionally biased region" description="Acidic residues" evidence="1">
    <location>
        <begin position="80"/>
        <end position="90"/>
    </location>
</feature>
<proteinExistence type="predicted"/>
<dbReference type="PANTHER" id="PTHR21119:SF5">
    <property type="entry name" value="C2 DOMAIN-CONTAINING PROTEIN"/>
    <property type="match status" value="1"/>
</dbReference>
<sequence length="791" mass="88071">MCFNEFTESLFRHIELEELEISIPEEVTEDPALEMAEIYETNDKSLIVSETSDWESGEIEEETDNEIENLETTLDSHEDTADDVESDDSLSTDVSQHQNFEPKKLYLETDFGVFNADTNTRILSTNCGVDEIIASRHHNELYKDSDTPSEEEVARQYGYTELKESSFEESNGSFTDNCDDSLQEKDDLSRVTDNRTPESPFIMEETTNTSNVDKRLDEKNVTDEIYIMKIEDNAVVKETNDLEFHEQLTQEQGVNSNTVAEVAPYMKLQEDLHSIVSFCQTPSSSLQTIDSNLTANDSQKIMDNKLNLTDKKLEEGEYDKNLDIKINPTTEVNAQDPFSPAEDDFIFHNDEDITNGTQDESRCDYDYALLESSSSDSEVEGITGKYSGKELNDSLQGRSLSGKNWRNSDIELIMEAESFVIPNDHVSTTLGCEVKDVQELPEDDSLGKNLKDAHGLSQDNVLNTSQKDAQIVPQISLLNHNLKDTQDSLQEAPGIEVQSNILTFSEGSMLTTKTGSVAPLTQPDTTCALTLQQGTSHTRKEYTTGDDFMKDASFTSGQHHWTRPLPTHPVYGTSYVVSALPSTTTGQSMGIPGLNGKRLLVKIVKATSVGCDKSVCEAYAVVEMDEPPQKFTTSVVKDTSSPFWDEQFLFDLSGGTLELLFEVYDKKDGNFLGLGIVGIEELVATPSQRQIIPLQSRPYENDEVSGSLTVEFLFLDRADLPEHTLRSSATSQSLTSKGDLITTTTTTYVKAPELQVVVGVGSSSPGTYRRRESYRKANNIRSGVQVSLRIS</sequence>
<feature type="domain" description="C2" evidence="2">
    <location>
        <begin position="580"/>
        <end position="699"/>
    </location>
</feature>
<dbReference type="PROSITE" id="PS50004">
    <property type="entry name" value="C2"/>
    <property type="match status" value="1"/>
</dbReference>
<dbReference type="Proteomes" id="UP000747542">
    <property type="component" value="Unassembled WGS sequence"/>
</dbReference>
<evidence type="ECO:0000256" key="1">
    <source>
        <dbReference type="SAM" id="MobiDB-lite"/>
    </source>
</evidence>
<dbReference type="EMBL" id="JAHLQT010021845">
    <property type="protein sequence ID" value="KAG7167070.1"/>
    <property type="molecule type" value="Genomic_DNA"/>
</dbReference>
<protein>
    <submittedName>
        <fullName evidence="3">C2 domain-containing protein 2-like</fullName>
    </submittedName>
</protein>
<dbReference type="PANTHER" id="PTHR21119">
    <property type="entry name" value="C2 DOMAIN-CONTAINING PROTEIN"/>
    <property type="match status" value="1"/>
</dbReference>
<comment type="caution">
    <text evidence="3">The sequence shown here is derived from an EMBL/GenBank/DDBJ whole genome shotgun (WGS) entry which is preliminary data.</text>
</comment>
<keyword evidence="4" id="KW-1185">Reference proteome</keyword>
<dbReference type="CDD" id="cd08678">
    <property type="entry name" value="C2_C21orf25-like"/>
    <property type="match status" value="1"/>
</dbReference>
<evidence type="ECO:0000259" key="2">
    <source>
        <dbReference type="PROSITE" id="PS50004"/>
    </source>
</evidence>
<dbReference type="AlphaFoldDB" id="A0A8J5JYZ9"/>
<feature type="region of interest" description="Disordered" evidence="1">
    <location>
        <begin position="77"/>
        <end position="96"/>
    </location>
</feature>
<dbReference type="Gene3D" id="2.60.40.150">
    <property type="entry name" value="C2 domain"/>
    <property type="match status" value="1"/>
</dbReference>
<reference evidence="3" key="1">
    <citation type="journal article" date="2021" name="Sci. Adv.">
        <title>The American lobster genome reveals insights on longevity, neural, and immune adaptations.</title>
        <authorList>
            <person name="Polinski J.M."/>
            <person name="Zimin A.V."/>
            <person name="Clark K.F."/>
            <person name="Kohn A.B."/>
            <person name="Sadowski N."/>
            <person name="Timp W."/>
            <person name="Ptitsyn A."/>
            <person name="Khanna P."/>
            <person name="Romanova D.Y."/>
            <person name="Williams P."/>
            <person name="Greenwood S.J."/>
            <person name="Moroz L.L."/>
            <person name="Walt D.R."/>
            <person name="Bodnar A.G."/>
        </authorList>
    </citation>
    <scope>NUCLEOTIDE SEQUENCE</scope>
    <source>
        <strain evidence="3">GMGI-L3</strain>
    </source>
</reference>
<dbReference type="InterPro" id="IPR000008">
    <property type="entry name" value="C2_dom"/>
</dbReference>
<dbReference type="InterPro" id="IPR039934">
    <property type="entry name" value="C2CD2/C2CD2L"/>
</dbReference>
<evidence type="ECO:0000313" key="3">
    <source>
        <dbReference type="EMBL" id="KAG7167070.1"/>
    </source>
</evidence>
<dbReference type="InterPro" id="IPR035892">
    <property type="entry name" value="C2_domain_sf"/>
</dbReference>
<dbReference type="Pfam" id="PF00168">
    <property type="entry name" value="C2"/>
    <property type="match status" value="1"/>
</dbReference>
<name>A0A8J5JYZ9_HOMAM</name>
<evidence type="ECO:0000313" key="4">
    <source>
        <dbReference type="Proteomes" id="UP000747542"/>
    </source>
</evidence>
<dbReference type="SUPFAM" id="SSF49562">
    <property type="entry name" value="C2 domain (Calcium/lipid-binding domain, CaLB)"/>
    <property type="match status" value="1"/>
</dbReference>
<dbReference type="SMART" id="SM00239">
    <property type="entry name" value="C2"/>
    <property type="match status" value="1"/>
</dbReference>
<accession>A0A8J5JYZ9</accession>
<gene>
    <name evidence="3" type="primary">C2CD2-L</name>
    <name evidence="3" type="ORF">Hamer_G005400</name>
</gene>